<dbReference type="EMBL" id="CP031001">
    <property type="protein sequence ID" value="QHN77484.1"/>
    <property type="molecule type" value="Genomic_DNA"/>
</dbReference>
<reference evidence="1 2" key="1">
    <citation type="submission" date="2020-01" db="EMBL/GenBank/DDBJ databases">
        <title>Genome sequence of Arachis hypogaea, cultivar Shitouqi.</title>
        <authorList>
            <person name="Zhuang W."/>
            <person name="Chen H."/>
            <person name="Varshney R."/>
            <person name="Wang D."/>
            <person name="Ming R."/>
        </authorList>
    </citation>
    <scope>NUCLEOTIDE SEQUENCE [LARGE SCALE GENOMIC DNA]</scope>
    <source>
        <tissue evidence="1">Young leaf</tissue>
    </source>
</reference>
<name>A0A6B9V9K7_ARAHY</name>
<protein>
    <submittedName>
        <fullName evidence="1">Uncharacterized protein</fullName>
    </submittedName>
</protein>
<evidence type="ECO:0000313" key="1">
    <source>
        <dbReference type="EMBL" id="QHN77484.1"/>
    </source>
</evidence>
<accession>A0A6B9V9K7</accession>
<proteinExistence type="predicted"/>
<sequence length="65" mass="7811">MVQLYNTVQLQYNVREGTREEAYHMLKPVNWNSSYQLDRIQMKKESKLEDINNAEINLIIKQKVI</sequence>
<organism evidence="1 2">
    <name type="scientific">Arachis hypogaea</name>
    <name type="common">Peanut</name>
    <dbReference type="NCBI Taxonomy" id="3818"/>
    <lineage>
        <taxon>Eukaryota</taxon>
        <taxon>Viridiplantae</taxon>
        <taxon>Streptophyta</taxon>
        <taxon>Embryophyta</taxon>
        <taxon>Tracheophyta</taxon>
        <taxon>Spermatophyta</taxon>
        <taxon>Magnoliopsida</taxon>
        <taxon>eudicotyledons</taxon>
        <taxon>Gunneridae</taxon>
        <taxon>Pentapetalae</taxon>
        <taxon>rosids</taxon>
        <taxon>fabids</taxon>
        <taxon>Fabales</taxon>
        <taxon>Fabaceae</taxon>
        <taxon>Papilionoideae</taxon>
        <taxon>50 kb inversion clade</taxon>
        <taxon>dalbergioids sensu lato</taxon>
        <taxon>Dalbergieae</taxon>
        <taxon>Pterocarpus clade</taxon>
        <taxon>Arachis</taxon>
    </lineage>
</organism>
<dbReference type="AlphaFoldDB" id="A0A6B9V9K7"/>
<dbReference type="Proteomes" id="UP000464620">
    <property type="component" value="Chromosome B09"/>
</dbReference>
<gene>
    <name evidence="1" type="ORF">DS421_19g653080</name>
</gene>
<evidence type="ECO:0000313" key="2">
    <source>
        <dbReference type="Proteomes" id="UP000464620"/>
    </source>
</evidence>